<dbReference type="PANTHER" id="PTHR31942:SF52">
    <property type="entry name" value="MLO-LIKE PROTEIN 1"/>
    <property type="match status" value="1"/>
</dbReference>
<evidence type="ECO:0000313" key="11">
    <source>
        <dbReference type="EMBL" id="KAK9909834.1"/>
    </source>
</evidence>
<dbReference type="Pfam" id="PF03094">
    <property type="entry name" value="Mlo"/>
    <property type="match status" value="2"/>
</dbReference>
<keyword evidence="7 8" id="KW-0568">Pathogenesis-related protein</keyword>
<feature type="transmembrane region" description="Helical" evidence="10">
    <location>
        <begin position="60"/>
        <end position="80"/>
    </location>
</feature>
<gene>
    <name evidence="8" type="primary">MLO</name>
    <name evidence="11" type="ORF">WJX75_008172</name>
</gene>
<evidence type="ECO:0000256" key="1">
    <source>
        <dbReference type="ARBA" id="ARBA00004141"/>
    </source>
</evidence>
<evidence type="ECO:0000256" key="2">
    <source>
        <dbReference type="ARBA" id="ARBA00006574"/>
    </source>
</evidence>
<evidence type="ECO:0000256" key="9">
    <source>
        <dbReference type="SAM" id="MobiDB-lite"/>
    </source>
</evidence>
<protein>
    <recommendedName>
        <fullName evidence="8">MLO-like protein</fullName>
    </recommendedName>
</protein>
<keyword evidence="6 8" id="KW-0472">Membrane</keyword>
<feature type="transmembrane region" description="Helical" evidence="10">
    <location>
        <begin position="416"/>
        <end position="440"/>
    </location>
</feature>
<feature type="transmembrane region" description="Helical" evidence="10">
    <location>
        <begin position="213"/>
        <end position="235"/>
    </location>
</feature>
<dbReference type="InterPro" id="IPR004326">
    <property type="entry name" value="Mlo"/>
</dbReference>
<keyword evidence="8" id="KW-0112">Calmodulin-binding</keyword>
<evidence type="ECO:0000256" key="5">
    <source>
        <dbReference type="ARBA" id="ARBA00022989"/>
    </source>
</evidence>
<evidence type="ECO:0000256" key="8">
    <source>
        <dbReference type="RuleBase" id="RU280816"/>
    </source>
</evidence>
<evidence type="ECO:0000256" key="3">
    <source>
        <dbReference type="ARBA" id="ARBA00022692"/>
    </source>
</evidence>
<keyword evidence="5 8" id="KW-1133">Transmembrane helix</keyword>
<feature type="transmembrane region" description="Helical" evidence="10">
    <location>
        <begin position="505"/>
        <end position="532"/>
    </location>
</feature>
<organism evidence="11 12">
    <name type="scientific">Coccomyxa subellipsoidea</name>
    <dbReference type="NCBI Taxonomy" id="248742"/>
    <lineage>
        <taxon>Eukaryota</taxon>
        <taxon>Viridiplantae</taxon>
        <taxon>Chlorophyta</taxon>
        <taxon>core chlorophytes</taxon>
        <taxon>Trebouxiophyceae</taxon>
        <taxon>Trebouxiophyceae incertae sedis</taxon>
        <taxon>Coccomyxaceae</taxon>
        <taxon>Coccomyxa</taxon>
    </lineage>
</organism>
<sequence>MGVARVSLAAEDIGVLLLSSRGKFAPPYAFIDLSTDRDAGVKPARMGGGGGTSLLETPPYVIAIVFLFFLVVTLGFEKILHWITHYLKERGKHGLVAAMNNMTNELMLLGVATLLLLAFQKDIGRVCTAIWDSQDALQNAGEAAALQPLVIASGDASGRRLLGGADANPGSAYSGSANDVVCDGRVQVNWPECGNKPNMRPAIGAAALHQVHLFIFLMAVVHIAGGILLIVLASLRVRFWRKWTEDGDDYTAKARRANDSNVKEVEMTVTGKSAVQLGASSGGTPGLARGRGDRGDLEAAEGPLAFVDHLEVSRKGRWRGRPLHLNGLCGGAVEMFWCIVRQFNLVSVVTKEEFSLMRASFYLTHHIDTGAQFDFMAYLRQSMEDDYASLVGLGLAMWVFLIVFVLLSSVWGWCVWLFTVLAGVVLLVVNTKLIWIARYVTRGGIVHRLQPGIFWFNRPWLLLPVIKYLVFFNTFVFANSIFFASQFGPHSCFFSKTGFQGAVPLSWWSMLLVNVVYFAFLCHLTLPLYSLVVHMGSDIKREALPAELRERLQRARDHYNQVAGSEKASGYLFSMVGPRTGRAKEQTRGGDPLVTTPHSTSKHA</sequence>
<evidence type="ECO:0000313" key="12">
    <source>
        <dbReference type="Proteomes" id="UP001491310"/>
    </source>
</evidence>
<evidence type="ECO:0000256" key="10">
    <source>
        <dbReference type="SAM" id="Phobius"/>
    </source>
</evidence>
<evidence type="ECO:0000256" key="4">
    <source>
        <dbReference type="ARBA" id="ARBA00022821"/>
    </source>
</evidence>
<feature type="transmembrane region" description="Helical" evidence="10">
    <location>
        <begin position="387"/>
        <end position="410"/>
    </location>
</feature>
<dbReference type="Proteomes" id="UP001491310">
    <property type="component" value="Unassembled WGS sequence"/>
</dbReference>
<feature type="transmembrane region" description="Helical" evidence="10">
    <location>
        <begin position="461"/>
        <end position="485"/>
    </location>
</feature>
<name>A0ABR2YS02_9CHLO</name>
<feature type="transmembrane region" description="Helical" evidence="10">
    <location>
        <begin position="101"/>
        <end position="119"/>
    </location>
</feature>
<keyword evidence="12" id="KW-1185">Reference proteome</keyword>
<keyword evidence="4 8" id="KW-0611">Plant defense</keyword>
<keyword evidence="3 8" id="KW-0812">Transmembrane</keyword>
<proteinExistence type="inferred from homology"/>
<reference evidence="11 12" key="1">
    <citation type="journal article" date="2024" name="Nat. Commun.">
        <title>Phylogenomics reveals the evolutionary origins of lichenization in chlorophyte algae.</title>
        <authorList>
            <person name="Puginier C."/>
            <person name="Libourel C."/>
            <person name="Otte J."/>
            <person name="Skaloud P."/>
            <person name="Haon M."/>
            <person name="Grisel S."/>
            <person name="Petersen M."/>
            <person name="Berrin J.G."/>
            <person name="Delaux P.M."/>
            <person name="Dal Grande F."/>
            <person name="Keller J."/>
        </authorList>
    </citation>
    <scope>NUCLEOTIDE SEQUENCE [LARGE SCALE GENOMIC DNA]</scope>
    <source>
        <strain evidence="11 12">SAG 216-7</strain>
    </source>
</reference>
<evidence type="ECO:0000256" key="7">
    <source>
        <dbReference type="ARBA" id="ARBA00023265"/>
    </source>
</evidence>
<feature type="region of interest" description="Disordered" evidence="9">
    <location>
        <begin position="581"/>
        <end position="604"/>
    </location>
</feature>
<dbReference type="PANTHER" id="PTHR31942">
    <property type="entry name" value="MLO-LIKE PROTEIN 1"/>
    <property type="match status" value="1"/>
</dbReference>
<accession>A0ABR2YS02</accession>
<comment type="caution">
    <text evidence="11">The sequence shown here is derived from an EMBL/GenBank/DDBJ whole genome shotgun (WGS) entry which is preliminary data.</text>
</comment>
<comment type="subcellular location">
    <subcellularLocation>
        <location evidence="1 8">Membrane</location>
        <topology evidence="1 8">Multi-pass membrane protein</topology>
    </subcellularLocation>
</comment>
<comment type="similarity">
    <text evidence="2 8">Belongs to the MLO family.</text>
</comment>
<evidence type="ECO:0000256" key="6">
    <source>
        <dbReference type="ARBA" id="ARBA00023136"/>
    </source>
</evidence>
<dbReference type="EMBL" id="JALJOT010000006">
    <property type="protein sequence ID" value="KAK9909834.1"/>
    <property type="molecule type" value="Genomic_DNA"/>
</dbReference>
<comment type="function">
    <text evidence="8">May be involved in modulation of pathogen defense and leaf cell death.</text>
</comment>
<comment type="domain">
    <text evidence="8">The C-terminus contains a calmodulin-binding domain, which binds calmodulin in a calcium-dependent fashion.</text>
</comment>